<dbReference type="HOGENOM" id="CLU_2547227_0_0_1"/>
<protein>
    <submittedName>
        <fullName evidence="1">Uncharacterized protein</fullName>
    </submittedName>
</protein>
<keyword evidence="2" id="KW-1185">Reference proteome</keyword>
<evidence type="ECO:0000313" key="2">
    <source>
        <dbReference type="Proteomes" id="UP000009183"/>
    </source>
</evidence>
<name>D7U8X7_VITVI</name>
<organism evidence="1 2">
    <name type="scientific">Vitis vinifera</name>
    <name type="common">Grape</name>
    <dbReference type="NCBI Taxonomy" id="29760"/>
    <lineage>
        <taxon>Eukaryota</taxon>
        <taxon>Viridiplantae</taxon>
        <taxon>Streptophyta</taxon>
        <taxon>Embryophyta</taxon>
        <taxon>Tracheophyta</taxon>
        <taxon>Spermatophyta</taxon>
        <taxon>Magnoliopsida</taxon>
        <taxon>eudicotyledons</taxon>
        <taxon>Gunneridae</taxon>
        <taxon>Pentapetalae</taxon>
        <taxon>rosids</taxon>
        <taxon>Vitales</taxon>
        <taxon>Vitaceae</taxon>
        <taxon>Viteae</taxon>
        <taxon>Vitis</taxon>
    </lineage>
</organism>
<evidence type="ECO:0000313" key="1">
    <source>
        <dbReference type="EMBL" id="CBI39191.3"/>
    </source>
</evidence>
<dbReference type="InParanoid" id="D7U8X7"/>
<reference evidence="2" key="1">
    <citation type="journal article" date="2007" name="Nature">
        <title>The grapevine genome sequence suggests ancestral hexaploidization in major angiosperm phyla.</title>
        <authorList>
            <consortium name="The French-Italian Public Consortium for Grapevine Genome Characterization."/>
            <person name="Jaillon O."/>
            <person name="Aury J.-M."/>
            <person name="Noel B."/>
            <person name="Policriti A."/>
            <person name="Clepet C."/>
            <person name="Casagrande A."/>
            <person name="Choisne N."/>
            <person name="Aubourg S."/>
            <person name="Vitulo N."/>
            <person name="Jubin C."/>
            <person name="Vezzi A."/>
            <person name="Legeai F."/>
            <person name="Hugueney P."/>
            <person name="Dasilva C."/>
            <person name="Horner D."/>
            <person name="Mica E."/>
            <person name="Jublot D."/>
            <person name="Poulain J."/>
            <person name="Bruyere C."/>
            <person name="Billault A."/>
            <person name="Segurens B."/>
            <person name="Gouyvenoux M."/>
            <person name="Ugarte E."/>
            <person name="Cattonaro F."/>
            <person name="Anthouard V."/>
            <person name="Vico V."/>
            <person name="Del Fabbro C."/>
            <person name="Alaux M."/>
            <person name="Di Gaspero G."/>
            <person name="Dumas V."/>
            <person name="Felice N."/>
            <person name="Paillard S."/>
            <person name="Juman I."/>
            <person name="Moroldo M."/>
            <person name="Scalabrin S."/>
            <person name="Canaguier A."/>
            <person name="Le Clainche I."/>
            <person name="Malacrida G."/>
            <person name="Durand E."/>
            <person name="Pesole G."/>
            <person name="Laucou V."/>
            <person name="Chatelet P."/>
            <person name="Merdinoglu D."/>
            <person name="Delledonne M."/>
            <person name="Pezzotti M."/>
            <person name="Lecharny A."/>
            <person name="Scarpelli C."/>
            <person name="Artiguenave F."/>
            <person name="Pe M.E."/>
            <person name="Valle G."/>
            <person name="Morgante M."/>
            <person name="Caboche M."/>
            <person name="Adam-Blondon A.-F."/>
            <person name="Weissenbach J."/>
            <person name="Quetier F."/>
            <person name="Wincker P."/>
        </authorList>
    </citation>
    <scope>NUCLEOTIDE SEQUENCE [LARGE SCALE GENOMIC DNA]</scope>
    <source>
        <strain evidence="2">cv. Pinot noir / PN40024</strain>
    </source>
</reference>
<accession>D7U8X7</accession>
<gene>
    <name evidence="1" type="ordered locus">VIT_05s0124g00660</name>
</gene>
<dbReference type="AlphaFoldDB" id="D7U8X7"/>
<dbReference type="Proteomes" id="UP000009183">
    <property type="component" value="Chromosome 5"/>
</dbReference>
<dbReference type="EMBL" id="FN596743">
    <property type="protein sequence ID" value="CBI39191.3"/>
    <property type="molecule type" value="Genomic_DNA"/>
</dbReference>
<proteinExistence type="predicted"/>
<dbReference type="PaxDb" id="29760-VIT_05s0124g00660.t01"/>
<sequence length="83" mass="9219">MVSDATNALKDAFFVAITTRQGETCRKGYGCYKCCHYQMGFTCLLKEERCLSSLAWPSAAALYKVSSMHAISAWLPSSAAPWW</sequence>